<feature type="region of interest" description="Disordered" evidence="2">
    <location>
        <begin position="495"/>
        <end position="520"/>
    </location>
</feature>
<proteinExistence type="predicted"/>
<sequence>MPVVLSDLVGLLDSDHEGRDVVNLEKVEFGVAELRSDAEIRKIARDQLHASLPGNIGYWNSSQPLLLDALMFAARHLKRLHAIKQSVQYPWALLLTPSKEALTAAYIEDEPLCCEHHRGQSRPDDSTRSWSRQIYHCYCPSIEHVQALLAALHCLSSFADSREHALLRGMHYAYNGTLPSLIMLNGYLDDSSLRPEVADYSLALLSNTLSFTKSISDANWATAIILSKQDNCSDSDGLPETTIRLSSTGQRGASSRDPYLLQTTGGSIASAVHQLNPNTFEVPNTDTGCTLFVWEDDAKTAAAERGVELKYPKLANKTAPSYSNRPRGAVEANTLAPAPVHKTQPPTNYEFEDNEEAPVGGRQSGAKEALRSIKKARVNYSDESTDDELYMEQGNAIDWEAAEKTVAAVEASQPTSSTKEGPPKANFVNPFIKDVESISDRSQVNPTSSTLPIPNSNNYRSSTPPRSPQFSSHYAQYGYALPHSDDVRPNVAKTGFLPNGLITPQTTPQKPTNKRHLDTSPHTEGAIVIDEVSSQDASLSIHPHLTSLNAHLHHRFEQHPWPSTPMMDPEVLAATLLPTLGSLSPSVSLPMLMVHPPDSPSMDKGPALPQSARLKSPPTVHHATNISMHWMGQRSREELSNLVLAAEIGNSLLQANATLRQQYKQLKAEQASKSSSELVSSPTTPAPEPHCLTRSNTGHLYDASEDTDTLSIGTSPRSPVPKTTRHAMIEILQLEKTDLQSALAQTVAEHEEQEHRANEAIRDLQDELLHTRLELEQTALRLHEVEAESERYRHSHQQKLAGVPAAISSQLNTYAMQQEDSEEIIQNCGSCESDSLLQNENALQATQIKILQDKLRDALVELQTIPIMQLMLKQTEEALTELKTAYNAQCEVIEELNTAMSEHNELKKARSLASMTDCSVVSSPATFEFEHSQDTLHRLNERFVTNGKRKASRRMTLLKEMEMEWLKQFRGDDDSEHSNLGQSSSEFDQDQERYVAVSTSRPRSWWMRPMVYILELYLRWCKFGLILFFSLSIALYRGPKWLEKLHLS</sequence>
<protein>
    <submittedName>
        <fullName evidence="4">Uncharacterized protein</fullName>
    </submittedName>
</protein>
<evidence type="ECO:0000313" key="5">
    <source>
        <dbReference type="Proteomes" id="UP000242875"/>
    </source>
</evidence>
<reference evidence="4 5" key="1">
    <citation type="journal article" date="2017" name="Mycologia">
        <title>Bifiguratus adelaidae, gen. et sp. nov., a new member of Mucoromycotina in endophytic and soil-dwelling habitats.</title>
        <authorList>
            <person name="Torres-Cruz T.J."/>
            <person name="Billingsley Tobias T.L."/>
            <person name="Almatruk M."/>
            <person name="Hesse C."/>
            <person name="Kuske C.R."/>
            <person name="Desiro A."/>
            <person name="Benucci G.M."/>
            <person name="Bonito G."/>
            <person name="Stajich J.E."/>
            <person name="Dunlap C."/>
            <person name="Arnold A.E."/>
            <person name="Porras-Alfaro A."/>
        </authorList>
    </citation>
    <scope>NUCLEOTIDE SEQUENCE [LARGE SCALE GENOMIC DNA]</scope>
    <source>
        <strain evidence="4 5">AZ0501</strain>
    </source>
</reference>
<dbReference type="Proteomes" id="UP000242875">
    <property type="component" value="Unassembled WGS sequence"/>
</dbReference>
<keyword evidence="3" id="KW-0812">Transmembrane</keyword>
<feature type="compositionally biased region" description="Polar residues" evidence="2">
    <location>
        <begin position="440"/>
        <end position="469"/>
    </location>
</feature>
<keyword evidence="5" id="KW-1185">Reference proteome</keyword>
<feature type="region of interest" description="Disordered" evidence="2">
    <location>
        <begin position="599"/>
        <end position="618"/>
    </location>
</feature>
<name>A0A261Y3W1_9FUNG</name>
<feature type="region of interest" description="Disordered" evidence="2">
    <location>
        <begin position="671"/>
        <end position="723"/>
    </location>
</feature>
<evidence type="ECO:0000256" key="3">
    <source>
        <dbReference type="SAM" id="Phobius"/>
    </source>
</evidence>
<evidence type="ECO:0000313" key="4">
    <source>
        <dbReference type="EMBL" id="OZJ05316.1"/>
    </source>
</evidence>
<comment type="caution">
    <text evidence="4">The sequence shown here is derived from an EMBL/GenBank/DDBJ whole genome shotgun (WGS) entry which is preliminary data.</text>
</comment>
<feature type="region of interest" description="Disordered" evidence="2">
    <location>
        <begin position="437"/>
        <end position="469"/>
    </location>
</feature>
<feature type="compositionally biased region" description="Polar residues" evidence="2">
    <location>
        <begin position="671"/>
        <end position="683"/>
    </location>
</feature>
<gene>
    <name evidence="4" type="ORF">BZG36_01545</name>
</gene>
<feature type="region of interest" description="Disordered" evidence="2">
    <location>
        <begin position="338"/>
        <end position="366"/>
    </location>
</feature>
<evidence type="ECO:0000256" key="1">
    <source>
        <dbReference type="SAM" id="Coils"/>
    </source>
</evidence>
<keyword evidence="3" id="KW-1133">Transmembrane helix</keyword>
<dbReference type="EMBL" id="MVBO01000017">
    <property type="protein sequence ID" value="OZJ05316.1"/>
    <property type="molecule type" value="Genomic_DNA"/>
</dbReference>
<keyword evidence="1" id="KW-0175">Coiled coil</keyword>
<evidence type="ECO:0000256" key="2">
    <source>
        <dbReference type="SAM" id="MobiDB-lite"/>
    </source>
</evidence>
<dbReference type="OrthoDB" id="9451547at2759"/>
<keyword evidence="3" id="KW-0472">Membrane</keyword>
<dbReference type="AlphaFoldDB" id="A0A261Y3W1"/>
<organism evidence="4 5">
    <name type="scientific">Bifiguratus adelaidae</name>
    <dbReference type="NCBI Taxonomy" id="1938954"/>
    <lineage>
        <taxon>Eukaryota</taxon>
        <taxon>Fungi</taxon>
        <taxon>Fungi incertae sedis</taxon>
        <taxon>Mucoromycota</taxon>
        <taxon>Mucoromycotina</taxon>
        <taxon>Endogonomycetes</taxon>
        <taxon>Endogonales</taxon>
        <taxon>Endogonales incertae sedis</taxon>
        <taxon>Bifiguratus</taxon>
    </lineage>
</organism>
<feature type="coiled-coil region" evidence="1">
    <location>
        <begin position="729"/>
        <end position="767"/>
    </location>
</feature>
<accession>A0A261Y3W1</accession>
<feature type="transmembrane region" description="Helical" evidence="3">
    <location>
        <begin position="1017"/>
        <end position="1036"/>
    </location>
</feature>